<dbReference type="Proteomes" id="UP000092024">
    <property type="component" value="Unassembled WGS sequence"/>
</dbReference>
<dbReference type="SUPFAM" id="SSF109854">
    <property type="entry name" value="DinB/YfiT-like putative metalloenzymes"/>
    <property type="match status" value="1"/>
</dbReference>
<name>A0A1A5YTL4_9BACL</name>
<gene>
    <name evidence="1" type="ORF">A7K91_14945</name>
</gene>
<evidence type="ECO:0008006" key="3">
    <source>
        <dbReference type="Google" id="ProtNLM"/>
    </source>
</evidence>
<dbReference type="InterPro" id="IPR011466">
    <property type="entry name" value="DUF1572"/>
</dbReference>
<dbReference type="OrthoDB" id="68731at2"/>
<organism evidence="1 2">
    <name type="scientific">Paenibacillus oryzae</name>
    <dbReference type="NCBI Taxonomy" id="1844972"/>
    <lineage>
        <taxon>Bacteria</taxon>
        <taxon>Bacillati</taxon>
        <taxon>Bacillota</taxon>
        <taxon>Bacilli</taxon>
        <taxon>Bacillales</taxon>
        <taxon>Paenibacillaceae</taxon>
        <taxon>Paenibacillus</taxon>
    </lineage>
</organism>
<evidence type="ECO:0000313" key="2">
    <source>
        <dbReference type="Proteomes" id="UP000092024"/>
    </source>
</evidence>
<accession>A0A1A5YTL4</accession>
<evidence type="ECO:0000313" key="1">
    <source>
        <dbReference type="EMBL" id="OBR68976.1"/>
    </source>
</evidence>
<reference evidence="1 2" key="1">
    <citation type="submission" date="2016-05" db="EMBL/GenBank/DDBJ databases">
        <title>Paenibacillus oryzae. sp. nov., isolated from the rice root.</title>
        <authorList>
            <person name="Zhang J."/>
            <person name="Zhang X."/>
        </authorList>
    </citation>
    <scope>NUCLEOTIDE SEQUENCE [LARGE SCALE GENOMIC DNA]</scope>
    <source>
        <strain evidence="1 2">1DrF-4</strain>
    </source>
</reference>
<sequence length="152" mass="17822">MKKFEEIRTRTLLVLNQLSDDEVNWRPNESSNSISNLVVHIRGNVDERISNGILHNNKIRNRQMEFESIKKSKQELIEITNETYVEVIETIENMSKAAWHETQLVRNKERTNLDMLLQCAAHFSEHLGQIMYIGKLIKNEDYITTSIPKKVI</sequence>
<dbReference type="Pfam" id="PF07609">
    <property type="entry name" value="DUF1572"/>
    <property type="match status" value="1"/>
</dbReference>
<dbReference type="Gene3D" id="1.20.120.450">
    <property type="entry name" value="dinb family like domain"/>
    <property type="match status" value="1"/>
</dbReference>
<protein>
    <recommendedName>
        <fullName evidence="3">DUF1572 domain-containing protein</fullName>
    </recommendedName>
</protein>
<proteinExistence type="predicted"/>
<dbReference type="EMBL" id="LYPA01000023">
    <property type="protein sequence ID" value="OBR68976.1"/>
    <property type="molecule type" value="Genomic_DNA"/>
</dbReference>
<dbReference type="AlphaFoldDB" id="A0A1A5YTL4"/>
<dbReference type="InterPro" id="IPR034660">
    <property type="entry name" value="DinB/YfiT-like"/>
</dbReference>
<keyword evidence="2" id="KW-1185">Reference proteome</keyword>
<dbReference type="STRING" id="1844972.A7K91_14945"/>
<comment type="caution">
    <text evidence="1">The sequence shown here is derived from an EMBL/GenBank/DDBJ whole genome shotgun (WGS) entry which is preliminary data.</text>
</comment>